<evidence type="ECO:0000256" key="4">
    <source>
        <dbReference type="RuleBase" id="RU362118"/>
    </source>
</evidence>
<dbReference type="SUPFAM" id="SSF53383">
    <property type="entry name" value="PLP-dependent transferases"/>
    <property type="match status" value="1"/>
</dbReference>
<dbReference type="Pfam" id="PF01053">
    <property type="entry name" value="Cys_Met_Meta_PP"/>
    <property type="match status" value="1"/>
</dbReference>
<feature type="region of interest" description="Disordered" evidence="5">
    <location>
        <begin position="38"/>
        <end position="57"/>
    </location>
</feature>
<keyword evidence="3 4" id="KW-0663">Pyridoxal phosphate</keyword>
<evidence type="ECO:0000313" key="7">
    <source>
        <dbReference type="Proteomes" id="UP001597402"/>
    </source>
</evidence>
<dbReference type="PIRSF" id="PIRSF001434">
    <property type="entry name" value="CGS"/>
    <property type="match status" value="1"/>
</dbReference>
<dbReference type="Gene3D" id="3.40.640.10">
    <property type="entry name" value="Type I PLP-dependent aspartate aminotransferase-like (Major domain)"/>
    <property type="match status" value="1"/>
</dbReference>
<dbReference type="InterPro" id="IPR015424">
    <property type="entry name" value="PyrdxlP-dep_Trfase"/>
</dbReference>
<accession>A0ABW4XED6</accession>
<evidence type="ECO:0000313" key="6">
    <source>
        <dbReference type="EMBL" id="MFD2093282.1"/>
    </source>
</evidence>
<feature type="region of interest" description="Disordered" evidence="5">
    <location>
        <begin position="376"/>
        <end position="396"/>
    </location>
</feature>
<dbReference type="EMBL" id="JBHUHP010000016">
    <property type="protein sequence ID" value="MFD2093282.1"/>
    <property type="molecule type" value="Genomic_DNA"/>
</dbReference>
<comment type="caution">
    <text evidence="6">The sequence shown here is derived from an EMBL/GenBank/DDBJ whole genome shotgun (WGS) entry which is preliminary data.</text>
</comment>
<protein>
    <submittedName>
        <fullName evidence="6">Trans-sulfuration enzyme family protein</fullName>
    </submittedName>
</protein>
<dbReference type="Proteomes" id="UP001597402">
    <property type="component" value="Unassembled WGS sequence"/>
</dbReference>
<dbReference type="InterPro" id="IPR054542">
    <property type="entry name" value="Cys_met_metab_PP"/>
</dbReference>
<comment type="cofactor">
    <cofactor evidence="1 4">
        <name>pyridoxal 5'-phosphate</name>
        <dbReference type="ChEBI" id="CHEBI:597326"/>
    </cofactor>
</comment>
<feature type="compositionally biased region" description="Basic and acidic residues" evidence="5">
    <location>
        <begin position="48"/>
        <end position="57"/>
    </location>
</feature>
<keyword evidence="7" id="KW-1185">Reference proteome</keyword>
<dbReference type="InterPro" id="IPR015422">
    <property type="entry name" value="PyrdxlP-dep_Trfase_small"/>
</dbReference>
<name>A0ABW4XED6_9ACTN</name>
<evidence type="ECO:0000256" key="5">
    <source>
        <dbReference type="SAM" id="MobiDB-lite"/>
    </source>
</evidence>
<dbReference type="InterPro" id="IPR015421">
    <property type="entry name" value="PyrdxlP-dep_Trfase_major"/>
</dbReference>
<dbReference type="PROSITE" id="PS00868">
    <property type="entry name" value="CYS_MET_METAB_PP"/>
    <property type="match status" value="1"/>
</dbReference>
<gene>
    <name evidence="6" type="ORF">ACFSHS_17100</name>
</gene>
<sequence>MDRLDNMVGRLHVETRLAALGRGAREPGQPLNVPIVPASNFRAPSHGETAREYSRDDGTPGWDALEALIGDLEGGPAVCFSSGMGAIAAVLELLPVGARVVAPRDSYTGLRGLLEDGAAAGGRWQLRTVDMANADEMAAAVADADLVWLETPSNPLLEVVDIAAVAAASGALVAVDNTFATPLLQNPLALGADFVVHSATKFIGGHSDLLLGAVVARRPEDRERLLRRREVAGATPGALEAFLALRGARTLAVRLRQAQRTAGELAARLAAHPAVSRVRYPGLPGDPHHELAARQMRGFGAVLSFEVTDAATADAVCTAVRVVTHATSLGGVESTIERRAKLPGQEHVPAALLRLSVGVEHVEDLWADLAAALGSPAADPMTQSTARSDVPAGSHP</sequence>
<proteinExistence type="inferred from homology"/>
<comment type="similarity">
    <text evidence="2 4">Belongs to the trans-sulfuration enzymes family.</text>
</comment>
<dbReference type="InterPro" id="IPR000277">
    <property type="entry name" value="Cys/Met-Metab_PyrdxlP-dep_enz"/>
</dbReference>
<reference evidence="7" key="1">
    <citation type="journal article" date="2019" name="Int. J. Syst. Evol. Microbiol.">
        <title>The Global Catalogue of Microorganisms (GCM) 10K type strain sequencing project: providing services to taxonomists for standard genome sequencing and annotation.</title>
        <authorList>
            <consortium name="The Broad Institute Genomics Platform"/>
            <consortium name="The Broad Institute Genome Sequencing Center for Infectious Disease"/>
            <person name="Wu L."/>
            <person name="Ma J."/>
        </authorList>
    </citation>
    <scope>NUCLEOTIDE SEQUENCE [LARGE SCALE GENOMIC DNA]</scope>
    <source>
        <strain evidence="7">JCM 3338</strain>
    </source>
</reference>
<dbReference type="PANTHER" id="PTHR11808">
    <property type="entry name" value="TRANS-SULFURATION ENZYME FAMILY MEMBER"/>
    <property type="match status" value="1"/>
</dbReference>
<evidence type="ECO:0000256" key="2">
    <source>
        <dbReference type="ARBA" id="ARBA00009077"/>
    </source>
</evidence>
<dbReference type="Gene3D" id="3.90.1150.10">
    <property type="entry name" value="Aspartate Aminotransferase, domain 1"/>
    <property type="match status" value="1"/>
</dbReference>
<organism evidence="6 7">
    <name type="scientific">Blastococcus deserti</name>
    <dbReference type="NCBI Taxonomy" id="2259033"/>
    <lineage>
        <taxon>Bacteria</taxon>
        <taxon>Bacillati</taxon>
        <taxon>Actinomycetota</taxon>
        <taxon>Actinomycetes</taxon>
        <taxon>Geodermatophilales</taxon>
        <taxon>Geodermatophilaceae</taxon>
        <taxon>Blastococcus</taxon>
    </lineage>
</organism>
<dbReference type="PANTHER" id="PTHR11808:SF15">
    <property type="entry name" value="CYSTATHIONINE GAMMA-LYASE"/>
    <property type="match status" value="1"/>
</dbReference>
<evidence type="ECO:0000256" key="3">
    <source>
        <dbReference type="ARBA" id="ARBA00022898"/>
    </source>
</evidence>
<evidence type="ECO:0000256" key="1">
    <source>
        <dbReference type="ARBA" id="ARBA00001933"/>
    </source>
</evidence>
<dbReference type="RefSeq" id="WP_376878653.1">
    <property type="nucleotide sequence ID" value="NZ_JBHUHP010000016.1"/>
</dbReference>